<keyword evidence="3" id="KW-0614">Plasmid</keyword>
<feature type="domain" description="Baseplate structural protein Gp10 C-terminal" evidence="2">
    <location>
        <begin position="71"/>
        <end position="157"/>
    </location>
</feature>
<dbReference type="KEGG" id="mon:G8E03_17125"/>
<accession>A0A6G7VRT9</accession>
<dbReference type="InterPro" id="IPR011083">
    <property type="entry name" value="Phage_tail_collar_dom"/>
</dbReference>
<dbReference type="InterPro" id="IPR053827">
    <property type="entry name" value="Gp10_C"/>
</dbReference>
<feature type="domain" description="Phage tail collar" evidence="1">
    <location>
        <begin position="8"/>
        <end position="63"/>
    </location>
</feature>
<geneLocation type="plasmid" evidence="3 4">
    <name>unnamed6</name>
</geneLocation>
<reference evidence="3 4" key="1">
    <citation type="submission" date="2020-03" db="EMBL/GenBank/DDBJ databases">
        <title>Complete genome sequence of Monaibacterium sp. ALG8 with diverse plasmids.</title>
        <authorList>
            <person name="Sun C."/>
        </authorList>
    </citation>
    <scope>NUCLEOTIDE SEQUENCE [LARGE SCALE GENOMIC DNA]</scope>
    <source>
        <strain evidence="3 4">ALG8</strain>
        <plasmid evidence="3 4">unnamed6</plasmid>
    </source>
</reference>
<gene>
    <name evidence="3" type="ORF">G8E03_17125</name>
</gene>
<proteinExistence type="predicted"/>
<dbReference type="Pfam" id="PF21939">
    <property type="entry name" value="Gp10_C"/>
    <property type="match status" value="1"/>
</dbReference>
<protein>
    <submittedName>
        <fullName evidence="3">Phage tail protein</fullName>
    </submittedName>
</protein>
<dbReference type="Gene3D" id="3.90.1340.10">
    <property type="entry name" value="Phage tail collar domain"/>
    <property type="match status" value="1"/>
</dbReference>
<evidence type="ECO:0000313" key="4">
    <source>
        <dbReference type="Proteomes" id="UP000500791"/>
    </source>
</evidence>
<evidence type="ECO:0000313" key="3">
    <source>
        <dbReference type="EMBL" id="QIK42568.1"/>
    </source>
</evidence>
<keyword evidence="4" id="KW-1185">Reference proteome</keyword>
<sequence>MSEPFLAEVRMFGFNFPPRGWAFLDGQIMPINQNQSLYSLLGTNFGGDGTTSFALPDLRGRTPMHTSDSYPFAQQGGTESVALTAAEIPPHSHTAKASSALGDSADPSGHVLAATAAPDLAYRNPEAGSTTALHSGTVANAGGGQTHNNMQPYTTVSFCIALRGIYPSRN</sequence>
<dbReference type="SUPFAM" id="SSF88874">
    <property type="entry name" value="Receptor-binding domain of short tail fibre protein gp12"/>
    <property type="match status" value="1"/>
</dbReference>
<dbReference type="EMBL" id="CP049817">
    <property type="protein sequence ID" value="QIK42568.1"/>
    <property type="molecule type" value="Genomic_DNA"/>
</dbReference>
<evidence type="ECO:0000259" key="1">
    <source>
        <dbReference type="Pfam" id="PF07484"/>
    </source>
</evidence>
<dbReference type="InterPro" id="IPR037053">
    <property type="entry name" value="Phage_tail_collar_dom_sf"/>
</dbReference>
<name>A0A6G7VRT9_9RHOB</name>
<dbReference type="Pfam" id="PF07484">
    <property type="entry name" value="Collar"/>
    <property type="match status" value="1"/>
</dbReference>
<evidence type="ECO:0000259" key="2">
    <source>
        <dbReference type="Pfam" id="PF21939"/>
    </source>
</evidence>
<dbReference type="AlphaFoldDB" id="A0A6G7VRT9"/>
<organism evidence="3 4">
    <name type="scientific">Pontivivens nitratireducens</name>
    <dbReference type="NCBI Taxonomy" id="2758038"/>
    <lineage>
        <taxon>Bacteria</taxon>
        <taxon>Pseudomonadati</taxon>
        <taxon>Pseudomonadota</taxon>
        <taxon>Alphaproteobacteria</taxon>
        <taxon>Rhodobacterales</taxon>
        <taxon>Paracoccaceae</taxon>
        <taxon>Pontivivens</taxon>
    </lineage>
</organism>
<dbReference type="Proteomes" id="UP000500791">
    <property type="component" value="Plasmid unnamed6"/>
</dbReference>